<protein>
    <submittedName>
        <fullName evidence="1">Uncharacterized protein</fullName>
    </submittedName>
</protein>
<name>A0ABU2P4P2_9ACTN</name>
<comment type="caution">
    <text evidence="1">The sequence shown here is derived from an EMBL/GenBank/DDBJ whole genome shotgun (WGS) entry which is preliminary data.</text>
</comment>
<evidence type="ECO:0000313" key="1">
    <source>
        <dbReference type="EMBL" id="MDT0387111.1"/>
    </source>
</evidence>
<accession>A0ABU2P4P2</accession>
<evidence type="ECO:0000313" key="2">
    <source>
        <dbReference type="Proteomes" id="UP001183586"/>
    </source>
</evidence>
<dbReference type="Proteomes" id="UP001183586">
    <property type="component" value="Unassembled WGS sequence"/>
</dbReference>
<organism evidence="1 2">
    <name type="scientific">Streptomyces dubilierae</name>
    <dbReference type="NCBI Taxonomy" id="3075533"/>
    <lineage>
        <taxon>Bacteria</taxon>
        <taxon>Bacillati</taxon>
        <taxon>Actinomycetota</taxon>
        <taxon>Actinomycetes</taxon>
        <taxon>Kitasatosporales</taxon>
        <taxon>Streptomycetaceae</taxon>
        <taxon>Streptomyces</taxon>
    </lineage>
</organism>
<proteinExistence type="predicted"/>
<gene>
    <name evidence="1" type="ORF">RM641_06715</name>
</gene>
<keyword evidence="2" id="KW-1185">Reference proteome</keyword>
<sequence>MIIRRRRHADDDSSFTADRSYGVLGVSRYEGRLMVLVRDDHRLPVWTELSDFEVDDPELHAGWRVDASLPDEGVLQFLAGYRELVEDSEHYDALLEREPGALAVFEDRWRQNHGPLELPAADDFLSNFGVEPTSADGGDDTHHSRERGRVLIEGSDGHAVTLKWDAPARRLACAWTHGDRKVAELTFPDTSRLSIRASAEASGFDVHHTGTTGRRVTRIQVYPYVSVADL</sequence>
<dbReference type="RefSeq" id="WP_311679735.1">
    <property type="nucleotide sequence ID" value="NZ_JAVREU010000002.1"/>
</dbReference>
<reference evidence="2" key="1">
    <citation type="submission" date="2023-07" db="EMBL/GenBank/DDBJ databases">
        <title>30 novel species of actinomycetes from the DSMZ collection.</title>
        <authorList>
            <person name="Nouioui I."/>
        </authorList>
    </citation>
    <scope>NUCLEOTIDE SEQUENCE [LARGE SCALE GENOMIC DNA]</scope>
    <source>
        <strain evidence="2">DSM 41921</strain>
    </source>
</reference>
<dbReference type="EMBL" id="JAVREU010000002">
    <property type="protein sequence ID" value="MDT0387111.1"/>
    <property type="molecule type" value="Genomic_DNA"/>
</dbReference>